<evidence type="ECO:0000256" key="4">
    <source>
        <dbReference type="ARBA" id="ARBA00022679"/>
    </source>
</evidence>
<evidence type="ECO:0000256" key="10">
    <source>
        <dbReference type="ARBA" id="ARBA00023134"/>
    </source>
</evidence>
<keyword evidence="4" id="KW-0808">Transferase</keyword>
<feature type="compositionally biased region" description="Basic residues" evidence="11">
    <location>
        <begin position="151"/>
        <end position="161"/>
    </location>
</feature>
<dbReference type="InterPro" id="IPR038469">
    <property type="entry name" value="tRNAHis_GuaTrfase_Thg1_sf"/>
</dbReference>
<keyword evidence="9" id="KW-0460">Magnesium</keyword>
<feature type="region of interest" description="Disordered" evidence="11">
    <location>
        <begin position="186"/>
        <end position="239"/>
    </location>
</feature>
<evidence type="ECO:0000256" key="1">
    <source>
        <dbReference type="ARBA" id="ARBA00001946"/>
    </source>
</evidence>
<keyword evidence="14" id="KW-1185">Reference proteome</keyword>
<dbReference type="PROSITE" id="PS50174">
    <property type="entry name" value="G_PATCH"/>
    <property type="match status" value="1"/>
</dbReference>
<keyword evidence="6" id="KW-0548">Nucleotidyltransferase</keyword>
<feature type="compositionally biased region" description="Basic and acidic residues" evidence="11">
    <location>
        <begin position="316"/>
        <end position="336"/>
    </location>
</feature>
<reference evidence="13 14" key="1">
    <citation type="submission" date="2019-06" db="EMBL/GenBank/DDBJ databases">
        <title>A chromosomal-level reference genome of Carpinus fangiana (Coryloideae, Betulaceae).</title>
        <authorList>
            <person name="Yang X."/>
            <person name="Wang Z."/>
            <person name="Zhang L."/>
            <person name="Hao G."/>
            <person name="Liu J."/>
            <person name="Yang Y."/>
        </authorList>
    </citation>
    <scope>NUCLEOTIDE SEQUENCE [LARGE SCALE GENOMIC DNA]</scope>
    <source>
        <strain evidence="13">Cfa_2016G</strain>
        <tissue evidence="13">Leaf</tissue>
    </source>
</reference>
<feature type="region of interest" description="Disordered" evidence="11">
    <location>
        <begin position="431"/>
        <end position="453"/>
    </location>
</feature>
<dbReference type="InterPro" id="IPR000467">
    <property type="entry name" value="G_patch_dom"/>
</dbReference>
<name>A0A5N6L0J0_9ROSI</name>
<dbReference type="AlphaFoldDB" id="A0A5N6L0J0"/>
<protein>
    <recommendedName>
        <fullName evidence="3">tRNA(His) guanylyltransferase</fullName>
        <ecNumber evidence="3">2.7.7.79</ecNumber>
    </recommendedName>
</protein>
<gene>
    <name evidence="13" type="ORF">FH972_025149</name>
</gene>
<feature type="compositionally biased region" description="Basic and acidic residues" evidence="11">
    <location>
        <begin position="357"/>
        <end position="370"/>
    </location>
</feature>
<feature type="region of interest" description="Disordered" evidence="11">
    <location>
        <begin position="724"/>
        <end position="745"/>
    </location>
</feature>
<feature type="compositionally biased region" description="Polar residues" evidence="11">
    <location>
        <begin position="275"/>
        <end position="285"/>
    </location>
</feature>
<feature type="region of interest" description="Disordered" evidence="11">
    <location>
        <begin position="103"/>
        <end position="170"/>
    </location>
</feature>
<dbReference type="PANTHER" id="PTHR12729:SF6">
    <property type="entry name" value="TRNA(HIS) GUANYLYLTRANSFERASE-RELATED"/>
    <property type="match status" value="1"/>
</dbReference>
<dbReference type="InterPro" id="IPR007537">
    <property type="entry name" value="tRNAHis_GuaTrfase_Thg1"/>
</dbReference>
<dbReference type="EC" id="2.7.7.79" evidence="3"/>
<dbReference type="GO" id="GO:0008193">
    <property type="term" value="F:tRNA guanylyltransferase activity"/>
    <property type="evidence" value="ECO:0007669"/>
    <property type="project" value="UniProtKB-EC"/>
</dbReference>
<feature type="region of interest" description="Disordered" evidence="11">
    <location>
        <begin position="263"/>
        <end position="391"/>
    </location>
</feature>
<evidence type="ECO:0000313" key="14">
    <source>
        <dbReference type="Proteomes" id="UP000327013"/>
    </source>
</evidence>
<keyword evidence="8" id="KW-0547">Nucleotide-binding</keyword>
<comment type="caution">
    <text evidence="13">The sequence shown here is derived from an EMBL/GenBank/DDBJ whole genome shotgun (WGS) entry which is preliminary data.</text>
</comment>
<evidence type="ECO:0000313" key="13">
    <source>
        <dbReference type="EMBL" id="KAB8446167.1"/>
    </source>
</evidence>
<accession>A0A5N6L0J0</accession>
<keyword evidence="10" id="KW-0342">GTP-binding</keyword>
<feature type="domain" description="G-patch" evidence="12">
    <location>
        <begin position="1"/>
        <end position="46"/>
    </location>
</feature>
<dbReference type="InterPro" id="IPR025845">
    <property type="entry name" value="Thg1_C_dom"/>
</dbReference>
<keyword evidence="7" id="KW-0479">Metal-binding</keyword>
<feature type="compositionally biased region" description="Basic residues" evidence="11">
    <location>
        <begin position="374"/>
        <end position="383"/>
    </location>
</feature>
<dbReference type="InterPro" id="IPR024956">
    <property type="entry name" value="tRNAHis_GuaTrfase_cat"/>
</dbReference>
<evidence type="ECO:0000256" key="2">
    <source>
        <dbReference type="ARBA" id="ARBA00010113"/>
    </source>
</evidence>
<evidence type="ECO:0000256" key="8">
    <source>
        <dbReference type="ARBA" id="ARBA00022741"/>
    </source>
</evidence>
<evidence type="ECO:0000256" key="3">
    <source>
        <dbReference type="ARBA" id="ARBA00012511"/>
    </source>
</evidence>
<comment type="similarity">
    <text evidence="2">Belongs to the tRNA(His) guanylyltransferase family.</text>
</comment>
<evidence type="ECO:0000259" key="12">
    <source>
        <dbReference type="PROSITE" id="PS50174"/>
    </source>
</evidence>
<evidence type="ECO:0000256" key="11">
    <source>
        <dbReference type="SAM" id="MobiDB-lite"/>
    </source>
</evidence>
<organism evidence="13 14">
    <name type="scientific">Carpinus fangiana</name>
    <dbReference type="NCBI Taxonomy" id="176857"/>
    <lineage>
        <taxon>Eukaryota</taxon>
        <taxon>Viridiplantae</taxon>
        <taxon>Streptophyta</taxon>
        <taxon>Embryophyta</taxon>
        <taxon>Tracheophyta</taxon>
        <taxon>Spermatophyta</taxon>
        <taxon>Magnoliopsida</taxon>
        <taxon>eudicotyledons</taxon>
        <taxon>Gunneridae</taxon>
        <taxon>Pentapetalae</taxon>
        <taxon>rosids</taxon>
        <taxon>fabids</taxon>
        <taxon>Fagales</taxon>
        <taxon>Betulaceae</taxon>
        <taxon>Carpinus</taxon>
    </lineage>
</organism>
<evidence type="ECO:0000256" key="5">
    <source>
        <dbReference type="ARBA" id="ARBA00022694"/>
    </source>
</evidence>
<dbReference type="PANTHER" id="PTHR12729">
    <property type="entry name" value="TRNA(HIS) GUANYLYLTRANSFERASE-RELATED"/>
    <property type="match status" value="1"/>
</dbReference>
<sequence>MNASALLSKQGWRGSGFSLDQTNRGLAKPLLVSRKVDALGLGTKKDDFANQWWLKAWDTPISSQPTTPNSEPSATHIPATVTSRISGRAGLYSHFIKAETLGGTINDIPSVPPNDMSNTKEPETHGARKEKKDGQKRKRGDDQEQDTSDKKKSKKTKKEKKDRKARDLTPSAEDVEDVFFVDITGSATTPAKNPPQSVAEVKQERASAMTAKREKKLRKKQDKKDDKLKNNKVGAKDASNVLAASGHELQTIDANADFVSLSGKRVDPDAAPQKESMTSQQSKGASSEGEKKQAKRKSPKEIPSDPGAASKKTKKEKYAHEAAKRKLKRETRDKITTPEQKQAQAEHKKELKKLRKEKAAAKAADKEAKALSRNQRKAAKRASRKEARDRKAATYAAQHPLLWCWNGLSWDQVYEHHVTLNHPWVVPKRRSHPGLSPSLQNQHRQNAKMANSKNDSTVLTPALIRFEYTRAFERPDPLLPNTWIVVRVDGRSFHRLSTHYSFAKPNDIRAINLANAAASAVLRSLPDLVFAYGQSDEYSFVFERATALFERRESKLVSTVVSCFTANYCFLWDKYFGESAEGLGGTSPAVRLDDGLGGGLPTFDGRAVCYPTMTNLRDYLSWRQADCHINNLYNTTFWAMVLRGDMGNKEAEEELKGSFSKDKNEILFSRFGINYNNEPEMFKKGNVVYRDVSPSLQSELQFNSADNAAQFGVLDAATPVLSDNSHNAATANTDPGAPNQLSKTQLEKERKKKAKAVIRIEHTDIIKDEFWLRRPWILGYET</sequence>
<dbReference type="Gene3D" id="3.30.70.3000">
    <property type="match status" value="1"/>
</dbReference>
<dbReference type="Pfam" id="PF04446">
    <property type="entry name" value="Thg1"/>
    <property type="match status" value="1"/>
</dbReference>
<comment type="cofactor">
    <cofactor evidence="1">
        <name>Mg(2+)</name>
        <dbReference type="ChEBI" id="CHEBI:18420"/>
    </cofactor>
</comment>
<evidence type="ECO:0000256" key="9">
    <source>
        <dbReference type="ARBA" id="ARBA00022842"/>
    </source>
</evidence>
<feature type="compositionally biased region" description="Polar residues" evidence="11">
    <location>
        <begin position="724"/>
        <end position="744"/>
    </location>
</feature>
<feature type="compositionally biased region" description="Polar residues" evidence="11">
    <location>
        <begin position="186"/>
        <end position="196"/>
    </location>
</feature>
<dbReference type="EMBL" id="VIBQ01000038">
    <property type="protein sequence ID" value="KAB8446167.1"/>
    <property type="molecule type" value="Genomic_DNA"/>
</dbReference>
<keyword evidence="5" id="KW-0819">tRNA processing</keyword>
<dbReference type="Proteomes" id="UP000327013">
    <property type="component" value="Unassembled WGS sequence"/>
</dbReference>
<dbReference type="Pfam" id="PF14413">
    <property type="entry name" value="Thg1C"/>
    <property type="match status" value="1"/>
</dbReference>
<dbReference type="GO" id="GO:0000287">
    <property type="term" value="F:magnesium ion binding"/>
    <property type="evidence" value="ECO:0007669"/>
    <property type="project" value="InterPro"/>
</dbReference>
<dbReference type="GO" id="GO:0003676">
    <property type="term" value="F:nucleic acid binding"/>
    <property type="evidence" value="ECO:0007669"/>
    <property type="project" value="InterPro"/>
</dbReference>
<evidence type="ECO:0000256" key="7">
    <source>
        <dbReference type="ARBA" id="ARBA00022723"/>
    </source>
</evidence>
<dbReference type="GO" id="GO:0005525">
    <property type="term" value="F:GTP binding"/>
    <property type="evidence" value="ECO:0007669"/>
    <property type="project" value="UniProtKB-KW"/>
</dbReference>
<proteinExistence type="inferred from homology"/>
<dbReference type="OrthoDB" id="62560at2759"/>
<evidence type="ECO:0000256" key="6">
    <source>
        <dbReference type="ARBA" id="ARBA00022695"/>
    </source>
</evidence>
<dbReference type="GO" id="GO:0006400">
    <property type="term" value="P:tRNA modification"/>
    <property type="evidence" value="ECO:0007669"/>
    <property type="project" value="InterPro"/>
</dbReference>
<feature type="compositionally biased region" description="Polar residues" evidence="11">
    <location>
        <begin position="437"/>
        <end position="453"/>
    </location>
</feature>
<feature type="compositionally biased region" description="Basic and acidic residues" evidence="11">
    <location>
        <begin position="118"/>
        <end position="150"/>
    </location>
</feature>